<feature type="region of interest" description="Disordered" evidence="6">
    <location>
        <begin position="1"/>
        <end position="22"/>
    </location>
</feature>
<evidence type="ECO:0000256" key="5">
    <source>
        <dbReference type="ARBA" id="ARBA00022840"/>
    </source>
</evidence>
<dbReference type="GO" id="GO:0005524">
    <property type="term" value="F:ATP binding"/>
    <property type="evidence" value="ECO:0007669"/>
    <property type="project" value="UniProtKB-KW"/>
</dbReference>
<evidence type="ECO:0000256" key="2">
    <source>
        <dbReference type="ARBA" id="ARBA00022679"/>
    </source>
</evidence>
<proteinExistence type="predicted"/>
<dbReference type="InterPro" id="IPR001245">
    <property type="entry name" value="Ser-Thr/Tyr_kinase_cat_dom"/>
</dbReference>
<protein>
    <recommendedName>
        <fullName evidence="7">Serine-threonine/tyrosine-protein kinase catalytic domain-containing protein</fullName>
    </recommendedName>
</protein>
<dbReference type="Gene3D" id="1.10.510.10">
    <property type="entry name" value="Transferase(Phosphotransferase) domain 1"/>
    <property type="match status" value="1"/>
</dbReference>
<sequence>MSAHAEQQLTSRHEPEDSLEEPIAEVEDEAPCSRGNEMVCDPEPISVADSAARDAVILFQCYIEHDGGTEFLPYLSAMRSYSVRKGLNKCGSRASLAGWPRRALRTRVEKVALNALCLGSQLLQITEAAAVLRRYDQHADIFSYGIILCELIVRLEADPDVLPRTADFGVDRLALRRLCPDDCPPAFLRLALACCQVEPLARPTFQNIVEQLEAMLSGDVADADSASSDATDDSIGSVQAISVEMVNISWAAVMTTCKPNCFREADFVDVRPDAEPEASELWRRFVAVVQKLRPGRHITSMKTYLLAPIAALLEQNLVSNVGPEQACCSTANPFAHRFKDGRKILEEDSSHQ</sequence>
<keyword evidence="1" id="KW-0723">Serine/threonine-protein kinase</keyword>
<evidence type="ECO:0000313" key="8">
    <source>
        <dbReference type="EMBL" id="KAH8036354.1"/>
    </source>
</evidence>
<reference evidence="8" key="2">
    <citation type="submission" date="2021-09" db="EMBL/GenBank/DDBJ databases">
        <authorList>
            <person name="Jia N."/>
            <person name="Wang J."/>
            <person name="Shi W."/>
            <person name="Du L."/>
            <person name="Sun Y."/>
            <person name="Zhan W."/>
            <person name="Jiang J."/>
            <person name="Wang Q."/>
            <person name="Zhang B."/>
            <person name="Ji P."/>
            <person name="Sakyi L.B."/>
            <person name="Cui X."/>
            <person name="Yuan T."/>
            <person name="Jiang B."/>
            <person name="Yang W."/>
            <person name="Lam T.T.-Y."/>
            <person name="Chang Q."/>
            <person name="Ding S."/>
            <person name="Wang X."/>
            <person name="Zhu J."/>
            <person name="Ruan X."/>
            <person name="Zhao L."/>
            <person name="Wei J."/>
            <person name="Que T."/>
            <person name="Du C."/>
            <person name="Cheng J."/>
            <person name="Dai P."/>
            <person name="Han X."/>
            <person name="Huang E."/>
            <person name="Gao Y."/>
            <person name="Liu J."/>
            <person name="Shao H."/>
            <person name="Ye R."/>
            <person name="Li L."/>
            <person name="Wei W."/>
            <person name="Wang X."/>
            <person name="Wang C."/>
            <person name="Huo Q."/>
            <person name="Li W."/>
            <person name="Guo W."/>
            <person name="Chen H."/>
            <person name="Chen S."/>
            <person name="Zhou L."/>
            <person name="Zhou L."/>
            <person name="Ni X."/>
            <person name="Tian J."/>
            <person name="Zhou Y."/>
            <person name="Sheng Y."/>
            <person name="Liu T."/>
            <person name="Pan Y."/>
            <person name="Xia L."/>
            <person name="Li J."/>
            <person name="Zhao F."/>
            <person name="Cao W."/>
        </authorList>
    </citation>
    <scope>NUCLEOTIDE SEQUENCE</scope>
    <source>
        <strain evidence="8">Rmic-2018</strain>
        <tissue evidence="8">Larvae</tissue>
    </source>
</reference>
<feature type="domain" description="Serine-threonine/tyrosine-protein kinase catalytic" evidence="7">
    <location>
        <begin position="133"/>
        <end position="212"/>
    </location>
</feature>
<evidence type="ECO:0000256" key="4">
    <source>
        <dbReference type="ARBA" id="ARBA00022777"/>
    </source>
</evidence>
<evidence type="ECO:0000259" key="7">
    <source>
        <dbReference type="Pfam" id="PF07714"/>
    </source>
</evidence>
<reference evidence="8" key="1">
    <citation type="journal article" date="2020" name="Cell">
        <title>Large-Scale Comparative Analyses of Tick Genomes Elucidate Their Genetic Diversity and Vector Capacities.</title>
        <authorList>
            <consortium name="Tick Genome and Microbiome Consortium (TIGMIC)"/>
            <person name="Jia N."/>
            <person name="Wang J."/>
            <person name="Shi W."/>
            <person name="Du L."/>
            <person name="Sun Y."/>
            <person name="Zhan W."/>
            <person name="Jiang J.F."/>
            <person name="Wang Q."/>
            <person name="Zhang B."/>
            <person name="Ji P."/>
            <person name="Bell-Sakyi L."/>
            <person name="Cui X.M."/>
            <person name="Yuan T.T."/>
            <person name="Jiang B.G."/>
            <person name="Yang W.F."/>
            <person name="Lam T.T."/>
            <person name="Chang Q.C."/>
            <person name="Ding S.J."/>
            <person name="Wang X.J."/>
            <person name="Zhu J.G."/>
            <person name="Ruan X.D."/>
            <person name="Zhao L."/>
            <person name="Wei J.T."/>
            <person name="Ye R.Z."/>
            <person name="Que T.C."/>
            <person name="Du C.H."/>
            <person name="Zhou Y.H."/>
            <person name="Cheng J.X."/>
            <person name="Dai P.F."/>
            <person name="Guo W.B."/>
            <person name="Han X.H."/>
            <person name="Huang E.J."/>
            <person name="Li L.F."/>
            <person name="Wei W."/>
            <person name="Gao Y.C."/>
            <person name="Liu J.Z."/>
            <person name="Shao H.Z."/>
            <person name="Wang X."/>
            <person name="Wang C.C."/>
            <person name="Yang T.C."/>
            <person name="Huo Q.B."/>
            <person name="Li W."/>
            <person name="Chen H.Y."/>
            <person name="Chen S.E."/>
            <person name="Zhou L.G."/>
            <person name="Ni X.B."/>
            <person name="Tian J.H."/>
            <person name="Sheng Y."/>
            <person name="Liu T."/>
            <person name="Pan Y.S."/>
            <person name="Xia L.Y."/>
            <person name="Li J."/>
            <person name="Zhao F."/>
            <person name="Cao W.C."/>
        </authorList>
    </citation>
    <scope>NUCLEOTIDE SEQUENCE</scope>
    <source>
        <strain evidence="8">Rmic-2018</strain>
    </source>
</reference>
<organism evidence="8 9">
    <name type="scientific">Rhipicephalus microplus</name>
    <name type="common">Cattle tick</name>
    <name type="synonym">Boophilus microplus</name>
    <dbReference type="NCBI Taxonomy" id="6941"/>
    <lineage>
        <taxon>Eukaryota</taxon>
        <taxon>Metazoa</taxon>
        <taxon>Ecdysozoa</taxon>
        <taxon>Arthropoda</taxon>
        <taxon>Chelicerata</taxon>
        <taxon>Arachnida</taxon>
        <taxon>Acari</taxon>
        <taxon>Parasitiformes</taxon>
        <taxon>Ixodida</taxon>
        <taxon>Ixodoidea</taxon>
        <taxon>Ixodidae</taxon>
        <taxon>Rhipicephalinae</taxon>
        <taxon>Rhipicephalus</taxon>
        <taxon>Boophilus</taxon>
    </lineage>
</organism>
<dbReference type="GO" id="GO:0030036">
    <property type="term" value="P:actin cytoskeleton organization"/>
    <property type="evidence" value="ECO:0007669"/>
    <property type="project" value="TreeGrafter"/>
</dbReference>
<dbReference type="InterPro" id="IPR011009">
    <property type="entry name" value="Kinase-like_dom_sf"/>
</dbReference>
<dbReference type="GO" id="GO:0005737">
    <property type="term" value="C:cytoplasm"/>
    <property type="evidence" value="ECO:0007669"/>
    <property type="project" value="TreeGrafter"/>
</dbReference>
<dbReference type="PANTHER" id="PTHR46485:SF5">
    <property type="entry name" value="CENTER DIVIDER, ISOFORM A"/>
    <property type="match status" value="1"/>
</dbReference>
<keyword evidence="9" id="KW-1185">Reference proteome</keyword>
<evidence type="ECO:0000256" key="1">
    <source>
        <dbReference type="ARBA" id="ARBA00022527"/>
    </source>
</evidence>
<dbReference type="Pfam" id="PF07714">
    <property type="entry name" value="PK_Tyr_Ser-Thr"/>
    <property type="match status" value="1"/>
</dbReference>
<gene>
    <name evidence="8" type="ORF">HPB51_025695</name>
</gene>
<keyword evidence="2" id="KW-0808">Transferase</keyword>
<comment type="caution">
    <text evidence="8">The sequence shown here is derived from an EMBL/GenBank/DDBJ whole genome shotgun (WGS) entry which is preliminary data.</text>
</comment>
<dbReference type="SUPFAM" id="SSF56112">
    <property type="entry name" value="Protein kinase-like (PK-like)"/>
    <property type="match status" value="1"/>
</dbReference>
<dbReference type="Proteomes" id="UP000821866">
    <property type="component" value="Chromosome 11"/>
</dbReference>
<accession>A0A9J6EPJ2</accession>
<name>A0A9J6EPJ2_RHIMP</name>
<dbReference type="GO" id="GO:0004674">
    <property type="term" value="F:protein serine/threonine kinase activity"/>
    <property type="evidence" value="ECO:0007669"/>
    <property type="project" value="UniProtKB-KW"/>
</dbReference>
<keyword evidence="3" id="KW-0547">Nucleotide-binding</keyword>
<dbReference type="AlphaFoldDB" id="A0A9J6EPJ2"/>
<dbReference type="VEuPathDB" id="VectorBase:LOC119181341"/>
<keyword evidence="4" id="KW-0418">Kinase</keyword>
<evidence type="ECO:0000256" key="3">
    <source>
        <dbReference type="ARBA" id="ARBA00022741"/>
    </source>
</evidence>
<dbReference type="GO" id="GO:0005634">
    <property type="term" value="C:nucleus"/>
    <property type="evidence" value="ECO:0007669"/>
    <property type="project" value="TreeGrafter"/>
</dbReference>
<evidence type="ECO:0000313" key="9">
    <source>
        <dbReference type="Proteomes" id="UP000821866"/>
    </source>
</evidence>
<dbReference type="InterPro" id="IPR050940">
    <property type="entry name" value="Actin_reg-Ser/Thr_kinase"/>
</dbReference>
<keyword evidence="5" id="KW-0067">ATP-binding</keyword>
<dbReference type="EMBL" id="JABSTU010000003">
    <property type="protein sequence ID" value="KAH8036354.1"/>
    <property type="molecule type" value="Genomic_DNA"/>
</dbReference>
<feature type="compositionally biased region" description="Polar residues" evidence="6">
    <location>
        <begin position="1"/>
        <end position="10"/>
    </location>
</feature>
<evidence type="ECO:0000256" key="6">
    <source>
        <dbReference type="SAM" id="MobiDB-lite"/>
    </source>
</evidence>
<dbReference type="PANTHER" id="PTHR46485">
    <property type="entry name" value="LIM DOMAIN KINASE 1"/>
    <property type="match status" value="1"/>
</dbReference>